<name>A0ACC6QK61_9ACTN</name>
<gene>
    <name evidence="1" type="ORF">WKI58_19815</name>
</gene>
<accession>A0ACC6QK61</accession>
<proteinExistence type="predicted"/>
<protein>
    <submittedName>
        <fullName evidence="1">VOC family protein</fullName>
    </submittedName>
</protein>
<organism evidence="1 2">
    <name type="scientific">Streptomyces pratisoli</name>
    <dbReference type="NCBI Taxonomy" id="3139917"/>
    <lineage>
        <taxon>Bacteria</taxon>
        <taxon>Bacillati</taxon>
        <taxon>Actinomycetota</taxon>
        <taxon>Actinomycetes</taxon>
        <taxon>Kitasatosporales</taxon>
        <taxon>Streptomycetaceae</taxon>
        <taxon>Streptomyces</taxon>
    </lineage>
</organism>
<comment type="caution">
    <text evidence="1">The sequence shown here is derived from an EMBL/GenBank/DDBJ whole genome shotgun (WGS) entry which is preliminary data.</text>
</comment>
<dbReference type="Proteomes" id="UP001375539">
    <property type="component" value="Unassembled WGS sequence"/>
</dbReference>
<reference evidence="1" key="1">
    <citation type="submission" date="2024-03" db="EMBL/GenBank/DDBJ databases">
        <title>Novel Streptomyces species of biotechnological and ecological value are a feature of Machair soil.</title>
        <authorList>
            <person name="Prole J.R."/>
            <person name="Goodfellow M."/>
            <person name="Allenby N."/>
            <person name="Ward A.C."/>
        </authorList>
    </citation>
    <scope>NUCLEOTIDE SEQUENCE</scope>
    <source>
        <strain evidence="1">MS1.AVA.4</strain>
    </source>
</reference>
<evidence type="ECO:0000313" key="1">
    <source>
        <dbReference type="EMBL" id="MEJ8658736.1"/>
    </source>
</evidence>
<evidence type="ECO:0000313" key="2">
    <source>
        <dbReference type="Proteomes" id="UP001375539"/>
    </source>
</evidence>
<keyword evidence="2" id="KW-1185">Reference proteome</keyword>
<sequence>MTVQPVPEGYTTVTPWIIGHDTAGLIDYLQRAFDAEDLGRFEMEDGTIGHAELRIGNARLMAFDGPKGWPATPAFVRLYVPDAEETHRRAVAAGGTSVTEVTHLYFGDKVGRVRDPYGNVWWIQTHIEDVDEAELERRLSDPEFGESMAYVTGSLARAGAKPDHPAGPPN</sequence>
<dbReference type="EMBL" id="JBBKAI010000002">
    <property type="protein sequence ID" value="MEJ8658736.1"/>
    <property type="molecule type" value="Genomic_DNA"/>
</dbReference>